<evidence type="ECO:0000313" key="2">
    <source>
        <dbReference type="Proteomes" id="UP001176883"/>
    </source>
</evidence>
<dbReference type="InterPro" id="IPR025348">
    <property type="entry name" value="DUF4252"/>
</dbReference>
<accession>A0ABT8W9M3</accession>
<keyword evidence="2" id="KW-1185">Reference proteome</keyword>
<proteinExistence type="predicted"/>
<dbReference type="EMBL" id="JAUOEK010000093">
    <property type="protein sequence ID" value="MDO5969831.1"/>
    <property type="molecule type" value="Genomic_DNA"/>
</dbReference>
<dbReference type="RefSeq" id="WP_303277526.1">
    <property type="nucleotide sequence ID" value="NZ_JAUOEK010000093.1"/>
</dbReference>
<evidence type="ECO:0000313" key="1">
    <source>
        <dbReference type="EMBL" id="MDO5969831.1"/>
    </source>
</evidence>
<name>A0ABT8W9M3_9FLAO</name>
<gene>
    <name evidence="1" type="ORF">Q4Q35_08425</name>
</gene>
<dbReference type="Proteomes" id="UP001176883">
    <property type="component" value="Unassembled WGS sequence"/>
</dbReference>
<comment type="caution">
    <text evidence="1">The sequence shown here is derived from an EMBL/GenBank/DDBJ whole genome shotgun (WGS) entry which is preliminary data.</text>
</comment>
<reference evidence="1" key="1">
    <citation type="submission" date="2023-07" db="EMBL/GenBank/DDBJ databases">
        <title>Two novel species in the genus Flavivirga.</title>
        <authorList>
            <person name="Kwon K."/>
        </authorList>
    </citation>
    <scope>NUCLEOTIDE SEQUENCE</scope>
    <source>
        <strain evidence="1">KCTC 52353</strain>
    </source>
</reference>
<organism evidence="1 2">
    <name type="scientific">Flavivirga aquimarina</name>
    <dbReference type="NCBI Taxonomy" id="2027862"/>
    <lineage>
        <taxon>Bacteria</taxon>
        <taxon>Pseudomonadati</taxon>
        <taxon>Bacteroidota</taxon>
        <taxon>Flavobacteriia</taxon>
        <taxon>Flavobacteriales</taxon>
        <taxon>Flavobacteriaceae</taxon>
        <taxon>Flavivirga</taxon>
    </lineage>
</organism>
<dbReference type="Pfam" id="PF14060">
    <property type="entry name" value="DUF4252"/>
    <property type="match status" value="1"/>
</dbReference>
<sequence length="180" mass="20491">MQQSIKRIFYTLFTAVILTSCGNGVSLQRYFVDNQESDNFISQDVPLSMVKLDKSNFTEEQNDAYNSVKRLNFLAYKTTETNTETYHAELAKVKTILNDGKYNDLMEFSDKGRKIVVKYIGTDDEADEVVVFGSAKELGFGIVRVLGDNMSPDRMVTLFTALQTANVDENQIQDIMKFFK</sequence>
<protein>
    <submittedName>
        <fullName evidence="1">DUF4252 domain-containing protein</fullName>
    </submittedName>
</protein>
<dbReference type="PROSITE" id="PS51257">
    <property type="entry name" value="PROKAR_LIPOPROTEIN"/>
    <property type="match status" value="1"/>
</dbReference>